<name>A0A4R6JU79_9ACTN</name>
<feature type="region of interest" description="Disordered" evidence="1">
    <location>
        <begin position="22"/>
        <end position="54"/>
    </location>
</feature>
<sequence length="164" mass="17675">MVIATVFLTIIAMTGGFVLGERQRGNDRSTGGGVATLGPSDETSASPAFDPPGDWCPQETRLTSERTGGTSELWQVLKIYASDDVYWICQDRDGGLYYQGKTGGRDAPLIEGENGLFLTGVVRVGEDSYRVEDQKGNIFEVSTKRFRLIRASGKVETASAEVAG</sequence>
<gene>
    <name evidence="2" type="ORF">C8E87_1852</name>
</gene>
<dbReference type="EMBL" id="SNWR01000001">
    <property type="protein sequence ID" value="TDO38205.1"/>
    <property type="molecule type" value="Genomic_DNA"/>
</dbReference>
<dbReference type="Proteomes" id="UP000294901">
    <property type="component" value="Unassembled WGS sequence"/>
</dbReference>
<evidence type="ECO:0000313" key="3">
    <source>
        <dbReference type="Proteomes" id="UP000294901"/>
    </source>
</evidence>
<keyword evidence="3" id="KW-1185">Reference proteome</keyword>
<proteinExistence type="predicted"/>
<dbReference type="AlphaFoldDB" id="A0A4R6JU79"/>
<organism evidence="2 3">
    <name type="scientific">Paractinoplanes brasiliensis</name>
    <dbReference type="NCBI Taxonomy" id="52695"/>
    <lineage>
        <taxon>Bacteria</taxon>
        <taxon>Bacillati</taxon>
        <taxon>Actinomycetota</taxon>
        <taxon>Actinomycetes</taxon>
        <taxon>Micromonosporales</taxon>
        <taxon>Micromonosporaceae</taxon>
        <taxon>Paractinoplanes</taxon>
    </lineage>
</organism>
<accession>A0A4R6JU79</accession>
<reference evidence="2 3" key="1">
    <citation type="submission" date="2019-03" db="EMBL/GenBank/DDBJ databases">
        <title>Sequencing the genomes of 1000 actinobacteria strains.</title>
        <authorList>
            <person name="Klenk H.-P."/>
        </authorList>
    </citation>
    <scope>NUCLEOTIDE SEQUENCE [LARGE SCALE GENOMIC DNA]</scope>
    <source>
        <strain evidence="2 3">DSM 43805</strain>
    </source>
</reference>
<protein>
    <submittedName>
        <fullName evidence="2">Uncharacterized protein</fullName>
    </submittedName>
</protein>
<evidence type="ECO:0000256" key="1">
    <source>
        <dbReference type="SAM" id="MobiDB-lite"/>
    </source>
</evidence>
<comment type="caution">
    <text evidence="2">The sequence shown here is derived from an EMBL/GenBank/DDBJ whole genome shotgun (WGS) entry which is preliminary data.</text>
</comment>
<evidence type="ECO:0000313" key="2">
    <source>
        <dbReference type="EMBL" id="TDO38205.1"/>
    </source>
</evidence>